<evidence type="ECO:0000313" key="1">
    <source>
        <dbReference type="EMBL" id="KAI9448612.1"/>
    </source>
</evidence>
<feature type="non-terminal residue" evidence="1">
    <location>
        <position position="199"/>
    </location>
</feature>
<comment type="caution">
    <text evidence="1">The sequence shown here is derived from an EMBL/GenBank/DDBJ whole genome shotgun (WGS) entry which is preliminary data.</text>
</comment>
<sequence>MHTSTLYAILWLTVGVVPSFALPMSGHRRSARHNARGRYQPKTGPRAYREVYFPLPTLPDRSHAHVLNRERLSAPKEVETPVQLKAGPVYREEHFSLPTLPKADSHQVEAPVRRPVYREEHFPLPTLPKADSPLAHVLKGGRLSAPKEAEIPLSHLNYNNGIHFAPDHWEHDPPVPSGSQTRPTGRPSNVEKKSTVNGS</sequence>
<gene>
    <name evidence="1" type="ORF">F5148DRAFT_1251158</name>
</gene>
<accession>A0ACC0TTS4</accession>
<reference evidence="1" key="1">
    <citation type="submission" date="2021-03" db="EMBL/GenBank/DDBJ databases">
        <title>Evolutionary priming and transition to the ectomycorrhizal habit in an iconic lineage of mushroom-forming fungi: is preadaptation a requirement?</title>
        <authorList>
            <consortium name="DOE Joint Genome Institute"/>
            <person name="Looney B.P."/>
            <person name="Miyauchi S."/>
            <person name="Morin E."/>
            <person name="Drula E."/>
            <person name="Courty P.E."/>
            <person name="Chicoki N."/>
            <person name="Fauchery L."/>
            <person name="Kohler A."/>
            <person name="Kuo A."/>
            <person name="LaButti K."/>
            <person name="Pangilinan J."/>
            <person name="Lipzen A."/>
            <person name="Riley R."/>
            <person name="Andreopoulos W."/>
            <person name="He G."/>
            <person name="Johnson J."/>
            <person name="Barry K.W."/>
            <person name="Grigoriev I.V."/>
            <person name="Nagy L."/>
            <person name="Hibbett D."/>
            <person name="Henrissat B."/>
            <person name="Matheny P.B."/>
            <person name="Labbe J."/>
            <person name="Martin A.F."/>
        </authorList>
    </citation>
    <scope>NUCLEOTIDE SEQUENCE</scope>
    <source>
        <strain evidence="1">BPL698</strain>
    </source>
</reference>
<evidence type="ECO:0000313" key="2">
    <source>
        <dbReference type="Proteomes" id="UP001207468"/>
    </source>
</evidence>
<proteinExistence type="predicted"/>
<dbReference type="Proteomes" id="UP001207468">
    <property type="component" value="Unassembled WGS sequence"/>
</dbReference>
<name>A0ACC0TTS4_9AGAM</name>
<dbReference type="EMBL" id="JAGFNK010000579">
    <property type="protein sequence ID" value="KAI9448612.1"/>
    <property type="molecule type" value="Genomic_DNA"/>
</dbReference>
<organism evidence="1 2">
    <name type="scientific">Russula earlei</name>
    <dbReference type="NCBI Taxonomy" id="71964"/>
    <lineage>
        <taxon>Eukaryota</taxon>
        <taxon>Fungi</taxon>
        <taxon>Dikarya</taxon>
        <taxon>Basidiomycota</taxon>
        <taxon>Agaricomycotina</taxon>
        <taxon>Agaricomycetes</taxon>
        <taxon>Russulales</taxon>
        <taxon>Russulaceae</taxon>
        <taxon>Russula</taxon>
    </lineage>
</organism>
<protein>
    <submittedName>
        <fullName evidence="1">Uncharacterized protein</fullName>
    </submittedName>
</protein>
<keyword evidence="2" id="KW-1185">Reference proteome</keyword>